<protein>
    <submittedName>
        <fullName evidence="2">Uncharacterized protein</fullName>
    </submittedName>
</protein>
<dbReference type="STRING" id="1150864.MILUP08_45028"/>
<proteinExistence type="predicted"/>
<feature type="region of interest" description="Disordered" evidence="1">
    <location>
        <begin position="1"/>
        <end position="23"/>
    </location>
</feature>
<evidence type="ECO:0000313" key="2">
    <source>
        <dbReference type="EMBL" id="CCH20148.1"/>
    </source>
</evidence>
<dbReference type="EMBL" id="CAIE01000037">
    <property type="protein sequence ID" value="CCH20148.1"/>
    <property type="molecule type" value="Genomic_DNA"/>
</dbReference>
<feature type="compositionally biased region" description="Basic and acidic residues" evidence="1">
    <location>
        <begin position="1"/>
        <end position="10"/>
    </location>
</feature>
<name>I0L8K1_9ACTN</name>
<evidence type="ECO:0000256" key="1">
    <source>
        <dbReference type="SAM" id="MobiDB-lite"/>
    </source>
</evidence>
<evidence type="ECO:0000313" key="3">
    <source>
        <dbReference type="Proteomes" id="UP000003448"/>
    </source>
</evidence>
<dbReference type="AlphaFoldDB" id="I0L8K1"/>
<reference evidence="3" key="1">
    <citation type="journal article" date="2012" name="J. Bacteriol.">
        <title>Genome Sequence of Micromonospora lupini Lupac 08, Isolated from Root Nodules of Lupinus angustifolius.</title>
        <authorList>
            <person name="Alonso-Vega P."/>
            <person name="Normand P."/>
            <person name="Bacigalupe R."/>
            <person name="Pujic P."/>
            <person name="Lajus A."/>
            <person name="Vallenet D."/>
            <person name="Carro L."/>
            <person name="Coll P."/>
            <person name="Trujillo M.E."/>
        </authorList>
    </citation>
    <scope>NUCLEOTIDE SEQUENCE [LARGE SCALE GENOMIC DNA]</scope>
    <source>
        <strain evidence="3">Lupac 08</strain>
    </source>
</reference>
<comment type="caution">
    <text evidence="2">The sequence shown here is derived from an EMBL/GenBank/DDBJ whole genome shotgun (WGS) entry which is preliminary data.</text>
</comment>
<organism evidence="2 3">
    <name type="scientific">Micromonospora lupini str. Lupac 08</name>
    <dbReference type="NCBI Taxonomy" id="1150864"/>
    <lineage>
        <taxon>Bacteria</taxon>
        <taxon>Bacillati</taxon>
        <taxon>Actinomycetota</taxon>
        <taxon>Actinomycetes</taxon>
        <taxon>Micromonosporales</taxon>
        <taxon>Micromonosporaceae</taxon>
        <taxon>Micromonospora</taxon>
    </lineage>
</organism>
<accession>I0L8K1</accession>
<gene>
    <name evidence="2" type="ORF">MILUP08_45028</name>
</gene>
<sequence length="65" mass="7355">MGRERPDTARHDRRTIPGARSPLPVATTFPVRFRPPVRRAPRVVGHLFRCLQGVGPESDLKERLA</sequence>
<dbReference type="Proteomes" id="UP000003448">
    <property type="component" value="Unassembled WGS sequence"/>
</dbReference>
<keyword evidence="3" id="KW-1185">Reference proteome</keyword>